<accession>A0A5A8DES2</accession>
<comment type="caution">
    <text evidence="2">The sequence shown here is derived from an EMBL/GenBank/DDBJ whole genome shotgun (WGS) entry which is preliminary data.</text>
</comment>
<dbReference type="Proteomes" id="UP000325113">
    <property type="component" value="Unassembled WGS sequence"/>
</dbReference>
<dbReference type="AlphaFoldDB" id="A0A5A8DES2"/>
<gene>
    <name evidence="2" type="ORF">FNF31_02642</name>
</gene>
<evidence type="ECO:0000313" key="3">
    <source>
        <dbReference type="Proteomes" id="UP000325113"/>
    </source>
</evidence>
<proteinExistence type="predicted"/>
<reference evidence="2 3" key="1">
    <citation type="submission" date="2019-07" db="EMBL/GenBank/DDBJ databases">
        <title>Genomes of Cafeteria roenbergensis.</title>
        <authorList>
            <person name="Fischer M.G."/>
            <person name="Hackl T."/>
            <person name="Roman M."/>
        </authorList>
    </citation>
    <scope>NUCLEOTIDE SEQUENCE [LARGE SCALE GENOMIC DNA]</scope>
    <source>
        <strain evidence="2 3">Cflag</strain>
    </source>
</reference>
<feature type="region of interest" description="Disordered" evidence="1">
    <location>
        <begin position="546"/>
        <end position="566"/>
    </location>
</feature>
<feature type="region of interest" description="Disordered" evidence="1">
    <location>
        <begin position="401"/>
        <end position="471"/>
    </location>
</feature>
<evidence type="ECO:0000256" key="1">
    <source>
        <dbReference type="SAM" id="MobiDB-lite"/>
    </source>
</evidence>
<feature type="compositionally biased region" description="Acidic residues" evidence="1">
    <location>
        <begin position="429"/>
        <end position="445"/>
    </location>
</feature>
<name>A0A5A8DES2_CAFRO</name>
<feature type="region of interest" description="Disordered" evidence="1">
    <location>
        <begin position="1133"/>
        <end position="1179"/>
    </location>
</feature>
<protein>
    <submittedName>
        <fullName evidence="2">Uncharacterized protein</fullName>
    </submittedName>
</protein>
<dbReference type="EMBL" id="VLTM01000020">
    <property type="protein sequence ID" value="KAA0163788.1"/>
    <property type="molecule type" value="Genomic_DNA"/>
</dbReference>
<organism evidence="2 3">
    <name type="scientific">Cafeteria roenbergensis</name>
    <name type="common">Marine flagellate</name>
    <dbReference type="NCBI Taxonomy" id="33653"/>
    <lineage>
        <taxon>Eukaryota</taxon>
        <taxon>Sar</taxon>
        <taxon>Stramenopiles</taxon>
        <taxon>Bigyra</taxon>
        <taxon>Opalozoa</taxon>
        <taxon>Bicosoecida</taxon>
        <taxon>Cafeteriaceae</taxon>
        <taxon>Cafeteria</taxon>
    </lineage>
</organism>
<feature type="compositionally biased region" description="Gly residues" evidence="1">
    <location>
        <begin position="403"/>
        <end position="420"/>
    </location>
</feature>
<sequence length="1179" mass="117596">MAGATMLDVRVGDLEAGVIANIDLVGTVPAAVLRRLALVAEKQPRCVESVRLAGMTCEGPSAEVRGAVSCALSRSQRLERLVLGPCTAHGGELLTGTAAGAAELAAAVARAPKLAEVSVDCRMFGGCGDASRAFFSALGAAAAAARPIALFVLNAGASASDCDSVAGLLGSPFASKLRKLCLVGLAGGAAASLAAGSRLGDAVAAVCRRASTLGLQDSATTDADLAAAVAVASGDRSVVSSLDLSVSDASADGVEDFGPAFAWLSCSSGRRAALPQHLSLRRGPLRITAEAAPSPALAPASPTGVLPPAPACFGPAVAAGSPEASRRVWASSDRRSACLAGLAAAVEAATSGLVSLDVSGLLGEPVGLPAAPALAERRGWDDAAGGDDADPLDRRRKAAAAGRGFGGGLGGPVMGPGGMPGIPFAGHDVEDDDEGSEGEGEEEEQGAGAVGEADSDDDAAFDGQDGGGGAAAELLTPAQALLAAGRTGAAGRGARGTVGSSTVCVTEAAAGGWAKEFVARALGGFPAVGASAMIAGCHDLAVLQHTTGSEPSSSSSSSSSAAATFPSTSTATGAAAEAGSLVQAGSRMLVGSKATQCHSRMLRLLALVSLGPLEDGSEPVSAGEPERSDASSWYRLLSASRSLNRLCIGGCGLDSATLDGWIAGHFLALSSQLPARDWAAGSAVASADALEVVADSRRMFLAPSLLDVSGSPRLGLGSVARLASLCRGLTMLLADDGTGSLVRPSSAAVAPAGKEAGAKYTGPARAPTLGPASGTYDDMGGLALHPGLRVLALPALRGGAVNGLAWGLGWRASGLVSLHLDACPRALRLMEAATAALPTLLCFSVGRGVGGVPWEGGAVITPLERRQAALGAADASMATSWTPVGLTASAAGGAAGAAGAAAASAARREPTCVLESDAAEGAREARPTFNRLLDVLSPVPSIPLRVCRILGASAGSAAGVSGVLAALVSIRGRRALHADTSLAVLRLEVLTGPGAPRSDALKPAHRAALARRRSDAVLAARRPMLQLLTWARHRHAGPGAAATPYRGSRPGAGAFMFAKSPGLVRKVVGMAGTQDRLSTPLLDLAVQSAAGEAEAEEGQWLAGAAISADRCRATLPAHMRVQDLQRRQERLFASRKATDAATTASRPRRPVRAREQPALPVAVARPEGEGPGLLLQWDA</sequence>
<evidence type="ECO:0000313" key="2">
    <source>
        <dbReference type="EMBL" id="KAA0163788.1"/>
    </source>
</evidence>